<name>A0A926I4Y6_9FIRM</name>
<dbReference type="EMBL" id="JACRST010000011">
    <property type="protein sequence ID" value="MBC8546890.1"/>
    <property type="molecule type" value="Genomic_DNA"/>
</dbReference>
<reference evidence="3" key="1">
    <citation type="submission" date="2020-08" db="EMBL/GenBank/DDBJ databases">
        <title>Genome public.</title>
        <authorList>
            <person name="Liu C."/>
            <person name="Sun Q."/>
        </authorList>
    </citation>
    <scope>NUCLEOTIDE SEQUENCE</scope>
    <source>
        <strain evidence="3">NSJ-31</strain>
    </source>
</reference>
<evidence type="ECO:0000313" key="4">
    <source>
        <dbReference type="Proteomes" id="UP000653127"/>
    </source>
</evidence>
<organism evidence="3 4">
    <name type="scientific">Ligaoa zhengdingensis</name>
    <dbReference type="NCBI Taxonomy" id="2763658"/>
    <lineage>
        <taxon>Bacteria</taxon>
        <taxon>Bacillati</taxon>
        <taxon>Bacillota</taxon>
        <taxon>Clostridia</taxon>
        <taxon>Eubacteriales</taxon>
        <taxon>Oscillospiraceae</taxon>
        <taxon>Ligaoa</taxon>
    </lineage>
</organism>
<evidence type="ECO:0000313" key="3">
    <source>
        <dbReference type="EMBL" id="MBC8546890.1"/>
    </source>
</evidence>
<comment type="caution">
    <text evidence="3">The sequence shown here is derived from an EMBL/GenBank/DDBJ whole genome shotgun (WGS) entry which is preliminary data.</text>
</comment>
<accession>A0A926I4Y6</accession>
<dbReference type="Proteomes" id="UP000653127">
    <property type="component" value="Unassembled WGS sequence"/>
</dbReference>
<dbReference type="PROSITE" id="PS51257">
    <property type="entry name" value="PROKAR_LIPOPROTEIN"/>
    <property type="match status" value="1"/>
</dbReference>
<sequence>MKTKSKKILAVLVAVTLACVPSVWALNAAPVAADAAADEPVLPEPALEEASDEAVEGLSKDESVYVLLDSSGGVKKQIVSSWLHSDTGLAGVEDVSSLQGIKNLKSDAQPERDGDKLRWNTSDRDVYYQGTTDNQLPVQAQISYKLNGREISPEDLGGESGEVEIRIKLVNTYGQTQVIDGVERPISPLFLTAVMLNLPDDTFTNVKADDGIQMNESTNQIIVFAGVPGLRDSFEGLFDEELGDLKDKLKDEFVVTAQAENFHLPSIMMAVANDSELFEDDNDIEADIDDLLDGIDDLNDATEQLRDGAVQLADAGVEFDDNMDTLRTNYNKFDDKLDEARDGANTLANAVDGLVGSLRSAAGSANLGALRQMLGALQEAQAQQDHLTAMIQALLTSGDPALMAQGQALMQQMEAMKEALTSDDAFIDYLSTLLAQMIVEVQGELAQLPTGQPEVVAPEQSKEDEASSDSKDAPEQPAETEPQPETQVQTEPEQPAEAGGEPAAEAPADDTASAPEAEVRVLGAYTVSQEEQLAAVKAIIAEKLGGEPYCSQLSIMRNSMLAAQAAQQLQADNAELLQKLALDPDLGPILKALQSDDPAVRAAALEKLGAMLDELQKGADDLADGMNQLCHASYKIRDAIYEFKDATAELRDKTAEFSEGMEEFQIDGIDELTDDVTDLTDDVKQALHIKDAICEASKGFTTYTGAPDGAETSVKFILKTDEIKAPEIEEEETTIEEEKTSFWEKVKGLFQR</sequence>
<keyword evidence="4" id="KW-1185">Reference proteome</keyword>
<dbReference type="AlphaFoldDB" id="A0A926I4Y6"/>
<feature type="signal peptide" evidence="2">
    <location>
        <begin position="1"/>
        <end position="25"/>
    </location>
</feature>
<feature type="region of interest" description="Disordered" evidence="1">
    <location>
        <begin position="450"/>
        <end position="514"/>
    </location>
</feature>
<dbReference type="RefSeq" id="WP_249282968.1">
    <property type="nucleotide sequence ID" value="NZ_JACRST010000011.1"/>
</dbReference>
<evidence type="ECO:0000256" key="1">
    <source>
        <dbReference type="SAM" id="MobiDB-lite"/>
    </source>
</evidence>
<feature type="compositionally biased region" description="Low complexity" evidence="1">
    <location>
        <begin position="475"/>
        <end position="514"/>
    </location>
</feature>
<proteinExistence type="predicted"/>
<protein>
    <submittedName>
        <fullName evidence="3">Uncharacterized protein</fullName>
    </submittedName>
</protein>
<evidence type="ECO:0000256" key="2">
    <source>
        <dbReference type="SAM" id="SignalP"/>
    </source>
</evidence>
<keyword evidence="2" id="KW-0732">Signal</keyword>
<feature type="compositionally biased region" description="Basic and acidic residues" evidence="1">
    <location>
        <begin position="460"/>
        <end position="474"/>
    </location>
</feature>
<feature type="chain" id="PRO_5038974201" evidence="2">
    <location>
        <begin position="26"/>
        <end position="752"/>
    </location>
</feature>
<gene>
    <name evidence="3" type="ORF">H8711_08075</name>
</gene>